<protein>
    <recommendedName>
        <fullName evidence="5">Luciferase-like domain-containing protein</fullName>
    </recommendedName>
</protein>
<evidence type="ECO:0000259" key="5">
    <source>
        <dbReference type="Pfam" id="PF00296"/>
    </source>
</evidence>
<keyword evidence="4" id="KW-0503">Monooxygenase</keyword>
<dbReference type="PANTHER" id="PTHR42847:SF4">
    <property type="entry name" value="ALKANESULFONATE MONOOXYGENASE-RELATED"/>
    <property type="match status" value="1"/>
</dbReference>
<evidence type="ECO:0000256" key="4">
    <source>
        <dbReference type="ARBA" id="ARBA00023033"/>
    </source>
</evidence>
<dbReference type="Gene3D" id="3.20.20.30">
    <property type="entry name" value="Luciferase-like domain"/>
    <property type="match status" value="1"/>
</dbReference>
<organism evidence="6 7">
    <name type="scientific">Pseudonocardia adelaidensis</name>
    <dbReference type="NCBI Taxonomy" id="648754"/>
    <lineage>
        <taxon>Bacteria</taxon>
        <taxon>Bacillati</taxon>
        <taxon>Actinomycetota</taxon>
        <taxon>Actinomycetes</taxon>
        <taxon>Pseudonocardiales</taxon>
        <taxon>Pseudonocardiaceae</taxon>
        <taxon>Pseudonocardia</taxon>
    </lineage>
</organism>
<dbReference type="EMBL" id="BAABJO010000033">
    <property type="protein sequence ID" value="GAA5135788.1"/>
    <property type="molecule type" value="Genomic_DNA"/>
</dbReference>
<evidence type="ECO:0000256" key="2">
    <source>
        <dbReference type="ARBA" id="ARBA00022643"/>
    </source>
</evidence>
<dbReference type="RefSeq" id="WP_345610530.1">
    <property type="nucleotide sequence ID" value="NZ_BAABJO010000033.1"/>
</dbReference>
<sequence>MVQVGMLLSDVPRSVPPDQQFQDVLRIVGEAEQNGFSHIAIGQHFLYGDLRWMQPVPWLARLAAHVSPGTKLVTQVMIGPLYHPVLLAEEIATLDVVTEGRLVFGVGLGYRAEEFDHLGVPYEERAARLDEILELLPRLWTEDEVTHHGRHFRLDGVRPHIRPVQQPHPPIWIGAFAKAGARRAGRYATGYAVPPELPPPAVAERYELVRTGMAERGLPFGPQPLRRNVLVADSAEAAVAEYARVAKGRYVTYAQRGLDVFDAGKLEREFAEAVQGHVVLGTPDQVVAQLTDLVTTLPVDPLLVRPQWPTMDADETVAAIRRLGRDVLPSILPLPSHSNIPLLDAR</sequence>
<dbReference type="SUPFAM" id="SSF51679">
    <property type="entry name" value="Bacterial luciferase-like"/>
    <property type="match status" value="1"/>
</dbReference>
<comment type="caution">
    <text evidence="6">The sequence shown here is derived from an EMBL/GenBank/DDBJ whole genome shotgun (WGS) entry which is preliminary data.</text>
</comment>
<evidence type="ECO:0000256" key="1">
    <source>
        <dbReference type="ARBA" id="ARBA00022630"/>
    </source>
</evidence>
<evidence type="ECO:0000256" key="3">
    <source>
        <dbReference type="ARBA" id="ARBA00023002"/>
    </source>
</evidence>
<dbReference type="InterPro" id="IPR011251">
    <property type="entry name" value="Luciferase-like_dom"/>
</dbReference>
<keyword evidence="2" id="KW-0288">FMN</keyword>
<dbReference type="Proteomes" id="UP001500804">
    <property type="component" value="Unassembled WGS sequence"/>
</dbReference>
<keyword evidence="1" id="KW-0285">Flavoprotein</keyword>
<gene>
    <name evidence="6" type="ORF">GCM10023320_65820</name>
</gene>
<dbReference type="Pfam" id="PF00296">
    <property type="entry name" value="Bac_luciferase"/>
    <property type="match status" value="1"/>
</dbReference>
<reference evidence="7" key="1">
    <citation type="journal article" date="2019" name="Int. J. Syst. Evol. Microbiol.">
        <title>The Global Catalogue of Microorganisms (GCM) 10K type strain sequencing project: providing services to taxonomists for standard genome sequencing and annotation.</title>
        <authorList>
            <consortium name="The Broad Institute Genomics Platform"/>
            <consortium name="The Broad Institute Genome Sequencing Center for Infectious Disease"/>
            <person name="Wu L."/>
            <person name="Ma J."/>
        </authorList>
    </citation>
    <scope>NUCLEOTIDE SEQUENCE [LARGE SCALE GENOMIC DNA]</scope>
    <source>
        <strain evidence="7">JCM 18302</strain>
    </source>
</reference>
<keyword evidence="7" id="KW-1185">Reference proteome</keyword>
<feature type="domain" description="Luciferase-like" evidence="5">
    <location>
        <begin position="6"/>
        <end position="296"/>
    </location>
</feature>
<accession>A0ABP9NX49</accession>
<name>A0ABP9NX49_9PSEU</name>
<evidence type="ECO:0000313" key="7">
    <source>
        <dbReference type="Proteomes" id="UP001500804"/>
    </source>
</evidence>
<keyword evidence="3" id="KW-0560">Oxidoreductase</keyword>
<evidence type="ECO:0000313" key="6">
    <source>
        <dbReference type="EMBL" id="GAA5135788.1"/>
    </source>
</evidence>
<dbReference type="InterPro" id="IPR050172">
    <property type="entry name" value="SsuD_RutA_monooxygenase"/>
</dbReference>
<proteinExistence type="predicted"/>
<dbReference type="InterPro" id="IPR036661">
    <property type="entry name" value="Luciferase-like_sf"/>
</dbReference>
<dbReference type="PANTHER" id="PTHR42847">
    <property type="entry name" value="ALKANESULFONATE MONOOXYGENASE"/>
    <property type="match status" value="1"/>
</dbReference>